<organism evidence="2 3">
    <name type="scientific">Diploptera punctata</name>
    <name type="common">Pacific beetle cockroach</name>
    <dbReference type="NCBI Taxonomy" id="6984"/>
    <lineage>
        <taxon>Eukaryota</taxon>
        <taxon>Metazoa</taxon>
        <taxon>Ecdysozoa</taxon>
        <taxon>Arthropoda</taxon>
        <taxon>Hexapoda</taxon>
        <taxon>Insecta</taxon>
        <taxon>Pterygota</taxon>
        <taxon>Neoptera</taxon>
        <taxon>Polyneoptera</taxon>
        <taxon>Dictyoptera</taxon>
        <taxon>Blattodea</taxon>
        <taxon>Blaberoidea</taxon>
        <taxon>Blaberidae</taxon>
        <taxon>Diplopterinae</taxon>
        <taxon>Diploptera</taxon>
    </lineage>
</organism>
<keyword evidence="3" id="KW-1185">Reference proteome</keyword>
<dbReference type="EMBL" id="JASPKZ010001584">
    <property type="protein sequence ID" value="KAJ9597840.1"/>
    <property type="molecule type" value="Genomic_DNA"/>
</dbReference>
<feature type="non-terminal residue" evidence="2">
    <location>
        <position position="54"/>
    </location>
</feature>
<reference evidence="2" key="2">
    <citation type="submission" date="2023-05" db="EMBL/GenBank/DDBJ databases">
        <authorList>
            <person name="Fouks B."/>
        </authorList>
    </citation>
    <scope>NUCLEOTIDE SEQUENCE</scope>
    <source>
        <strain evidence="2">Stay&amp;Tobe</strain>
        <tissue evidence="2">Testes</tissue>
    </source>
</reference>
<evidence type="ECO:0000313" key="3">
    <source>
        <dbReference type="Proteomes" id="UP001233999"/>
    </source>
</evidence>
<gene>
    <name evidence="2" type="ORF">L9F63_011335</name>
</gene>
<dbReference type="AlphaFoldDB" id="A0AAD8AFL6"/>
<comment type="caution">
    <text evidence="2">The sequence shown here is derived from an EMBL/GenBank/DDBJ whole genome shotgun (WGS) entry which is preliminary data.</text>
</comment>
<dbReference type="Proteomes" id="UP001233999">
    <property type="component" value="Unassembled WGS sequence"/>
</dbReference>
<evidence type="ECO:0000313" key="2">
    <source>
        <dbReference type="EMBL" id="KAJ9597840.1"/>
    </source>
</evidence>
<protein>
    <submittedName>
        <fullName evidence="2">Uncharacterized protein</fullName>
    </submittedName>
</protein>
<name>A0AAD8AFL6_DIPPU</name>
<accession>A0AAD8AFL6</accession>
<sequence length="54" mass="6023">LFGIAHEDDYNLDALGVARAPYVKASLTPEPYESGLLKPQKPNQDTKQNYSKET</sequence>
<proteinExistence type="predicted"/>
<reference evidence="2" key="1">
    <citation type="journal article" date="2023" name="IScience">
        <title>Live-bearing cockroach genome reveals convergent evolutionary mechanisms linked to viviparity in insects and beyond.</title>
        <authorList>
            <person name="Fouks B."/>
            <person name="Harrison M.C."/>
            <person name="Mikhailova A.A."/>
            <person name="Marchal E."/>
            <person name="English S."/>
            <person name="Carruthers M."/>
            <person name="Jennings E.C."/>
            <person name="Chiamaka E.L."/>
            <person name="Frigard R.A."/>
            <person name="Pippel M."/>
            <person name="Attardo G.M."/>
            <person name="Benoit J.B."/>
            <person name="Bornberg-Bauer E."/>
            <person name="Tobe S.S."/>
        </authorList>
    </citation>
    <scope>NUCLEOTIDE SEQUENCE</scope>
    <source>
        <strain evidence="2">Stay&amp;Tobe</strain>
    </source>
</reference>
<feature type="compositionally biased region" description="Polar residues" evidence="1">
    <location>
        <begin position="41"/>
        <end position="54"/>
    </location>
</feature>
<feature type="non-terminal residue" evidence="2">
    <location>
        <position position="1"/>
    </location>
</feature>
<feature type="region of interest" description="Disordered" evidence="1">
    <location>
        <begin position="30"/>
        <end position="54"/>
    </location>
</feature>
<evidence type="ECO:0000256" key="1">
    <source>
        <dbReference type="SAM" id="MobiDB-lite"/>
    </source>
</evidence>